<dbReference type="InterPro" id="IPR051396">
    <property type="entry name" value="Bact_Antivir_Def_Nuclease"/>
</dbReference>
<dbReference type="Gene3D" id="3.40.50.300">
    <property type="entry name" value="P-loop containing nucleotide triphosphate hydrolases"/>
    <property type="match status" value="1"/>
</dbReference>
<dbReference type="SUPFAM" id="SSF52540">
    <property type="entry name" value="P-loop containing nucleoside triphosphate hydrolases"/>
    <property type="match status" value="1"/>
</dbReference>
<comment type="caution">
    <text evidence="2">The sequence shown here is derived from an EMBL/GenBank/DDBJ whole genome shotgun (WGS) entry which is preliminary data.</text>
</comment>
<dbReference type="PIRSF" id="PIRSF029347">
    <property type="entry name" value="RecF"/>
    <property type="match status" value="1"/>
</dbReference>
<reference evidence="2 3" key="1">
    <citation type="submission" date="2015-06" db="EMBL/GenBank/DDBJ databases">
        <title>Draft genome assembly of filamentous brackish cyanobacterium Limnoraphis robusta strain CS-951.</title>
        <authorList>
            <person name="Willis A."/>
            <person name="Parks M."/>
            <person name="Burford M.A."/>
        </authorList>
    </citation>
    <scope>NUCLEOTIDE SEQUENCE [LARGE SCALE GENOMIC DNA]</scope>
    <source>
        <strain evidence="2 3">CS-951</strain>
    </source>
</reference>
<evidence type="ECO:0000259" key="1">
    <source>
        <dbReference type="SMART" id="SM00382"/>
    </source>
</evidence>
<dbReference type="PATRIC" id="fig|1637645.4.peg.5420"/>
<dbReference type="EMBL" id="LATL02000273">
    <property type="protein sequence ID" value="KKD35985.1"/>
    <property type="molecule type" value="Genomic_DNA"/>
</dbReference>
<dbReference type="InterPro" id="IPR041685">
    <property type="entry name" value="AAA_GajA/Old/RecF-like"/>
</dbReference>
<proteinExistence type="predicted"/>
<gene>
    <name evidence="2" type="ORF">WN50_22250</name>
</gene>
<evidence type="ECO:0000313" key="2">
    <source>
        <dbReference type="EMBL" id="KKD35985.1"/>
    </source>
</evidence>
<dbReference type="PANTHER" id="PTHR43581">
    <property type="entry name" value="ATP/GTP PHOSPHATASE"/>
    <property type="match status" value="1"/>
</dbReference>
<protein>
    <submittedName>
        <fullName evidence="2">RecF/RecN/SMC N-terminal domain-containing protein</fullName>
    </submittedName>
</protein>
<dbReference type="AlphaFoldDB" id="A0A0F5YCL4"/>
<accession>A0A0F5YCL4</accession>
<dbReference type="InterPro" id="IPR014555">
    <property type="entry name" value="RecF-like"/>
</dbReference>
<dbReference type="Proteomes" id="UP000033607">
    <property type="component" value="Unassembled WGS sequence"/>
</dbReference>
<dbReference type="InterPro" id="IPR027417">
    <property type="entry name" value="P-loop_NTPase"/>
</dbReference>
<sequence length="382" mass="43192">MLKTLKIENFRGFQSFELQPLGRVNLLVGKNNSGKTSILEAIQFLLCSRTNLEPLFKTMIERGEYSLTNDNIRTERELEIRHLFHGHDIDIDSQFSISSQDESYQKKVTISIHSILSTSELETDSESDEQLSYENLSANDSVELVKLGFNIRWNYENQDPENWERLLSSNGGLSDRSIRINRLSLSNKKTPPLTQFITSSSLSIEMMISLFDNIVLTPEEKLVYEALQTIEPTIERIASLGSKIYRSSTSRGGFVVLLSDRQQRIPIGSLGDGIWRMLGLALALASVKGGVLLVDEIDTGLHYSTMSDLWKLIWEAAKKLDVQVFATTHNSDCWTSLASIANREDAAEDGITIHRIERGKQKSVVFTEKEIVMAAEREIEVR</sequence>
<dbReference type="SMART" id="SM00382">
    <property type="entry name" value="AAA"/>
    <property type="match status" value="1"/>
</dbReference>
<dbReference type="InterPro" id="IPR003593">
    <property type="entry name" value="AAA+_ATPase"/>
</dbReference>
<dbReference type="PANTHER" id="PTHR43581:SF4">
    <property type="entry name" value="ATP_GTP PHOSPHATASE"/>
    <property type="match status" value="1"/>
</dbReference>
<name>A0A0F5YCL4_9CYAN</name>
<organism evidence="2 3">
    <name type="scientific">Limnoraphis robusta CS-951</name>
    <dbReference type="NCBI Taxonomy" id="1637645"/>
    <lineage>
        <taxon>Bacteria</taxon>
        <taxon>Bacillati</taxon>
        <taxon>Cyanobacteriota</taxon>
        <taxon>Cyanophyceae</taxon>
        <taxon>Oscillatoriophycideae</taxon>
        <taxon>Oscillatoriales</taxon>
        <taxon>Sirenicapillariaceae</taxon>
        <taxon>Limnoraphis</taxon>
    </lineage>
</organism>
<evidence type="ECO:0000313" key="3">
    <source>
        <dbReference type="Proteomes" id="UP000033607"/>
    </source>
</evidence>
<dbReference type="RefSeq" id="WP_046280785.1">
    <property type="nucleotide sequence ID" value="NZ_LATL02000273.1"/>
</dbReference>
<dbReference type="OrthoDB" id="9801813at2"/>
<feature type="domain" description="AAA+ ATPase" evidence="1">
    <location>
        <begin position="21"/>
        <end position="358"/>
    </location>
</feature>
<dbReference type="Pfam" id="PF13175">
    <property type="entry name" value="AAA_15"/>
    <property type="match status" value="1"/>
</dbReference>